<reference evidence="1" key="2">
    <citation type="submission" date="2023-05" db="EMBL/GenBank/DDBJ databases">
        <authorList>
            <person name="Schelkunov M.I."/>
        </authorList>
    </citation>
    <scope>NUCLEOTIDE SEQUENCE</scope>
    <source>
        <strain evidence="1">Hsosn_3</strain>
        <tissue evidence="1">Leaf</tissue>
    </source>
</reference>
<keyword evidence="2" id="KW-1185">Reference proteome</keyword>
<reference evidence="1" key="1">
    <citation type="submission" date="2023-02" db="EMBL/GenBank/DDBJ databases">
        <title>Genome of toxic invasive species Heracleum sosnowskyi carries increased number of genes despite the absence of recent whole-genome duplications.</title>
        <authorList>
            <person name="Schelkunov M."/>
            <person name="Shtratnikova V."/>
            <person name="Makarenko M."/>
            <person name="Klepikova A."/>
            <person name="Omelchenko D."/>
            <person name="Novikova G."/>
            <person name="Obukhova E."/>
            <person name="Bogdanov V."/>
            <person name="Penin A."/>
            <person name="Logacheva M."/>
        </authorList>
    </citation>
    <scope>NUCLEOTIDE SEQUENCE</scope>
    <source>
        <strain evidence="1">Hsosn_3</strain>
        <tissue evidence="1">Leaf</tissue>
    </source>
</reference>
<dbReference type="GO" id="GO:0003676">
    <property type="term" value="F:nucleic acid binding"/>
    <property type="evidence" value="ECO:0007669"/>
    <property type="project" value="InterPro"/>
</dbReference>
<dbReference type="Proteomes" id="UP001237642">
    <property type="component" value="Unassembled WGS sequence"/>
</dbReference>
<dbReference type="InterPro" id="IPR036397">
    <property type="entry name" value="RNaseH_sf"/>
</dbReference>
<evidence type="ECO:0000313" key="1">
    <source>
        <dbReference type="EMBL" id="KAK1359207.1"/>
    </source>
</evidence>
<name>A0AAD8M4I2_9APIA</name>
<dbReference type="AlphaFoldDB" id="A0AAD8M4I2"/>
<dbReference type="Gene3D" id="3.30.420.10">
    <property type="entry name" value="Ribonuclease H-like superfamily/Ribonuclease H"/>
    <property type="match status" value="1"/>
</dbReference>
<accession>A0AAD8M4I2</accession>
<dbReference type="EMBL" id="JAUIZM010000010">
    <property type="protein sequence ID" value="KAK1359207.1"/>
    <property type="molecule type" value="Genomic_DNA"/>
</dbReference>
<sequence length="174" mass="19913">MPLLLDLNEDPIPNLNEVPYTVTCPAKGKRLTDLEKDQIVRILILNYNNDKLGRGMIKQIASKYEVTRLVISQIWKATLQAIKGDEHHNVHRKYKGGNKSKVFDLEKIIPAIKAKRPSDFNNHIFIQQDNVRPHISDNDEDFIKVAQDGEFYITLANQPPNSPDLNINDLGFLE</sequence>
<organism evidence="1 2">
    <name type="scientific">Heracleum sosnowskyi</name>
    <dbReference type="NCBI Taxonomy" id="360622"/>
    <lineage>
        <taxon>Eukaryota</taxon>
        <taxon>Viridiplantae</taxon>
        <taxon>Streptophyta</taxon>
        <taxon>Embryophyta</taxon>
        <taxon>Tracheophyta</taxon>
        <taxon>Spermatophyta</taxon>
        <taxon>Magnoliopsida</taxon>
        <taxon>eudicotyledons</taxon>
        <taxon>Gunneridae</taxon>
        <taxon>Pentapetalae</taxon>
        <taxon>asterids</taxon>
        <taxon>campanulids</taxon>
        <taxon>Apiales</taxon>
        <taxon>Apiaceae</taxon>
        <taxon>Apioideae</taxon>
        <taxon>apioid superclade</taxon>
        <taxon>Tordylieae</taxon>
        <taxon>Tordyliinae</taxon>
        <taxon>Heracleum</taxon>
    </lineage>
</organism>
<proteinExistence type="predicted"/>
<dbReference type="PANTHER" id="PTHR47169">
    <property type="entry name" value="OS01G0541250 PROTEIN"/>
    <property type="match status" value="1"/>
</dbReference>
<dbReference type="PANTHER" id="PTHR47169:SF2">
    <property type="entry name" value="OS01G0541250 PROTEIN"/>
    <property type="match status" value="1"/>
</dbReference>
<evidence type="ECO:0000313" key="2">
    <source>
        <dbReference type="Proteomes" id="UP001237642"/>
    </source>
</evidence>
<comment type="caution">
    <text evidence="1">The sequence shown here is derived from an EMBL/GenBank/DDBJ whole genome shotgun (WGS) entry which is preliminary data.</text>
</comment>
<protein>
    <submittedName>
        <fullName evidence="1">Uncharacterized protein</fullName>
    </submittedName>
</protein>
<gene>
    <name evidence="1" type="ORF">POM88_043681</name>
</gene>